<dbReference type="InterPro" id="IPR011009">
    <property type="entry name" value="Kinase-like_dom_sf"/>
</dbReference>
<dbReference type="AlphaFoldDB" id="A0A9N9WAU0"/>
<feature type="region of interest" description="Disordered" evidence="1">
    <location>
        <begin position="490"/>
        <end position="580"/>
    </location>
</feature>
<gene>
    <name evidence="3" type="ORF">CSOL1703_00011188</name>
</gene>
<reference evidence="3" key="1">
    <citation type="submission" date="2021-10" db="EMBL/GenBank/DDBJ databases">
        <authorList>
            <person name="Piombo E."/>
        </authorList>
    </citation>
    <scope>NUCLEOTIDE SEQUENCE</scope>
</reference>
<dbReference type="Proteomes" id="UP000775872">
    <property type="component" value="Unassembled WGS sequence"/>
</dbReference>
<comment type="caution">
    <text evidence="3">The sequence shown here is derived from an EMBL/GenBank/DDBJ whole genome shotgun (WGS) entry which is preliminary data.</text>
</comment>
<feature type="domain" description="Protein kinase" evidence="2">
    <location>
        <begin position="229"/>
        <end position="488"/>
    </location>
</feature>
<dbReference type="GO" id="GO:0005524">
    <property type="term" value="F:ATP binding"/>
    <property type="evidence" value="ECO:0007669"/>
    <property type="project" value="InterPro"/>
</dbReference>
<accession>A0A9N9WAU0</accession>
<evidence type="ECO:0000259" key="2">
    <source>
        <dbReference type="PROSITE" id="PS50011"/>
    </source>
</evidence>
<dbReference type="PANTHER" id="PTHR24359:SF1">
    <property type="entry name" value="INHIBITOR OF NUCLEAR FACTOR KAPPA-B KINASE EPSILON SUBUNIT HOMOLOG 1-RELATED"/>
    <property type="match status" value="1"/>
</dbReference>
<dbReference type="InterPro" id="IPR000719">
    <property type="entry name" value="Prot_kinase_dom"/>
</dbReference>
<proteinExistence type="predicted"/>
<dbReference type="EMBL" id="CABFOC020000011">
    <property type="protein sequence ID" value="CAH0045438.1"/>
    <property type="molecule type" value="Genomic_DNA"/>
</dbReference>
<evidence type="ECO:0000313" key="4">
    <source>
        <dbReference type="Proteomes" id="UP000775872"/>
    </source>
</evidence>
<organism evidence="3 4">
    <name type="scientific">Clonostachys solani</name>
    <dbReference type="NCBI Taxonomy" id="160281"/>
    <lineage>
        <taxon>Eukaryota</taxon>
        <taxon>Fungi</taxon>
        <taxon>Dikarya</taxon>
        <taxon>Ascomycota</taxon>
        <taxon>Pezizomycotina</taxon>
        <taxon>Sordariomycetes</taxon>
        <taxon>Hypocreomycetidae</taxon>
        <taxon>Hypocreales</taxon>
        <taxon>Bionectriaceae</taxon>
        <taxon>Clonostachys</taxon>
    </lineage>
</organism>
<dbReference type="Gene3D" id="1.10.510.10">
    <property type="entry name" value="Transferase(Phosphotransferase) domain 1"/>
    <property type="match status" value="1"/>
</dbReference>
<evidence type="ECO:0000256" key="1">
    <source>
        <dbReference type="SAM" id="MobiDB-lite"/>
    </source>
</evidence>
<protein>
    <recommendedName>
        <fullName evidence="2">Protein kinase domain-containing protein</fullName>
    </recommendedName>
</protein>
<dbReference type="Pfam" id="PF00069">
    <property type="entry name" value="Pkinase"/>
    <property type="match status" value="1"/>
</dbReference>
<dbReference type="SMART" id="SM00220">
    <property type="entry name" value="S_TKc"/>
    <property type="match status" value="1"/>
</dbReference>
<feature type="compositionally biased region" description="Basic residues" evidence="1">
    <location>
        <begin position="557"/>
        <end position="566"/>
    </location>
</feature>
<feature type="compositionally biased region" description="Basic and acidic residues" evidence="1">
    <location>
        <begin position="542"/>
        <end position="556"/>
    </location>
</feature>
<dbReference type="GO" id="GO:0004674">
    <property type="term" value="F:protein serine/threonine kinase activity"/>
    <property type="evidence" value="ECO:0007669"/>
    <property type="project" value="TreeGrafter"/>
</dbReference>
<feature type="compositionally biased region" description="Low complexity" evidence="1">
    <location>
        <begin position="490"/>
        <end position="505"/>
    </location>
</feature>
<dbReference type="OrthoDB" id="4062651at2759"/>
<dbReference type="PANTHER" id="PTHR24359">
    <property type="entry name" value="SERINE/THREONINE-PROTEIN KINASE SBK1"/>
    <property type="match status" value="1"/>
</dbReference>
<dbReference type="SUPFAM" id="SSF56112">
    <property type="entry name" value="Protein kinase-like (PK-like)"/>
    <property type="match status" value="1"/>
</dbReference>
<name>A0A9N9WAU0_9HYPO</name>
<dbReference type="PROSITE" id="PS50011">
    <property type="entry name" value="PROTEIN_KINASE_DOM"/>
    <property type="match status" value="1"/>
</dbReference>
<keyword evidence="4" id="KW-1185">Reference proteome</keyword>
<sequence length="580" mass="65198">MAASAGTRLPDEETLFHLIPLNEQAEAAVDHSDNSQYVSVSTEYGRKGLEVGYHVPTNPRGDVITSLGRDADLILNHAEDEDKKPPFVSARHVDFQLNMHSHVVMLRVLSPDPTSVSVVLRDSKDAGVDDVDMSGVDAPESYGCRETWGDSVLLYGRSYHINICHYKFNVIWVRKTPEELEALALQGQKTSVARAQRLPARERPTPKYPLYYIHKRSADNAGCRVRETPESRVLEQESDLATVHKALDNGDGHGIIVVTIKLSNFGAQRKDQVRSAIRREVKFLKQHRRDTILPCLGSKNFETDLPVFYFDLAEGNIWHLSTTQTILWSGDLSQRMLRQILDALEYLAENDMCHGSIEPEKILYYNYNDEGKSETEIDKYFFKLSHFGITKYAAKPRAQFRAPELWDDKEPDTAKMVTPKTDVWCLLAAYAATHPSTQWDMLQVSSLSALCKVMGKVGQMWPSLNPMATEDPTKRASATQMLSFLPKLKVPAQSPGAPSPAQSPSVPGPASPSLGAGGPTDDPADPGGRELEPAIIETFRYNMRDRTVRQRAEQRRNARPRPGQRRNRADQRRDARHRPY</sequence>
<evidence type="ECO:0000313" key="3">
    <source>
        <dbReference type="EMBL" id="CAH0045438.1"/>
    </source>
</evidence>